<proteinExistence type="inferred from homology"/>
<dbReference type="GO" id="GO:0043565">
    <property type="term" value="F:sequence-specific DNA binding"/>
    <property type="evidence" value="ECO:0007669"/>
    <property type="project" value="InterPro"/>
</dbReference>
<dbReference type="GO" id="GO:0005737">
    <property type="term" value="C:cytoplasm"/>
    <property type="evidence" value="ECO:0007669"/>
    <property type="project" value="UniProtKB-SubCell"/>
</dbReference>
<comment type="similarity">
    <text evidence="3">Belongs to the translin family.</text>
</comment>
<keyword evidence="4" id="KW-0963">Cytoplasm</keyword>
<sequence>MSNKRSRDEAGMDSTSDGPFQSMFETFRVELDEHHARRERVIKASRDVTAASKKIIFSLQRTRELDQPISPPIKKTIDPHLDNIKAQYNGICSDLQGLNAYRYQSNISGGHQEFMEALSFQYYLENQALIPYETAVSSLNSLVEGANKITLTVDDYILGIFDMVGELMRFCITAMASTGKLPARSKPRRSTSKNTLQHSDRMDVDDGAGDDVGDNEQEGNVLSDLRQLRVALEALDVPRKSWLENQVRKKMGVMQTCVEKVEKSLYGLVVRGAERPTGWMPDINEAERLENRG</sequence>
<dbReference type="OrthoDB" id="31005at2759"/>
<evidence type="ECO:0000256" key="2">
    <source>
        <dbReference type="ARBA" id="ARBA00004496"/>
    </source>
</evidence>
<reference evidence="9" key="2">
    <citation type="submission" date="2020-04" db="EMBL/GenBank/DDBJ databases">
        <authorList>
            <consortium name="NCBI Genome Project"/>
        </authorList>
    </citation>
    <scope>NUCLEOTIDE SEQUENCE</scope>
    <source>
        <strain evidence="9">CBS 781.70</strain>
    </source>
</reference>
<dbReference type="EMBL" id="ML975149">
    <property type="protein sequence ID" value="KAF1817306.1"/>
    <property type="molecule type" value="Genomic_DNA"/>
</dbReference>
<dbReference type="SUPFAM" id="SSF74784">
    <property type="entry name" value="Translin"/>
    <property type="match status" value="1"/>
</dbReference>
<evidence type="ECO:0000256" key="1">
    <source>
        <dbReference type="ARBA" id="ARBA00004123"/>
    </source>
</evidence>
<gene>
    <name evidence="7 9" type="ORF">P152DRAFT_453885</name>
</gene>
<feature type="region of interest" description="Disordered" evidence="6">
    <location>
        <begin position="1"/>
        <end position="20"/>
    </location>
</feature>
<dbReference type="GO" id="GO:0005634">
    <property type="term" value="C:nucleus"/>
    <property type="evidence" value="ECO:0007669"/>
    <property type="project" value="UniProtKB-SubCell"/>
</dbReference>
<evidence type="ECO:0000256" key="5">
    <source>
        <dbReference type="ARBA" id="ARBA00023242"/>
    </source>
</evidence>
<dbReference type="InterPro" id="IPR002848">
    <property type="entry name" value="Translin_fam"/>
</dbReference>
<reference evidence="9" key="3">
    <citation type="submission" date="2025-04" db="UniProtKB">
        <authorList>
            <consortium name="RefSeq"/>
        </authorList>
    </citation>
    <scope>IDENTIFICATION</scope>
    <source>
        <strain evidence="9">CBS 781.70</strain>
    </source>
</reference>
<dbReference type="GeneID" id="54419043"/>
<name>A0A6G1GH92_9PEZI</name>
<organism evidence="7">
    <name type="scientific">Eremomyces bilateralis CBS 781.70</name>
    <dbReference type="NCBI Taxonomy" id="1392243"/>
    <lineage>
        <taxon>Eukaryota</taxon>
        <taxon>Fungi</taxon>
        <taxon>Dikarya</taxon>
        <taxon>Ascomycota</taxon>
        <taxon>Pezizomycotina</taxon>
        <taxon>Dothideomycetes</taxon>
        <taxon>Dothideomycetes incertae sedis</taxon>
        <taxon>Eremomycetales</taxon>
        <taxon>Eremomycetaceae</taxon>
        <taxon>Eremomyces</taxon>
    </lineage>
</organism>
<dbReference type="InterPro" id="IPR036081">
    <property type="entry name" value="Translin_sf"/>
</dbReference>
<evidence type="ECO:0000256" key="6">
    <source>
        <dbReference type="SAM" id="MobiDB-lite"/>
    </source>
</evidence>
<evidence type="ECO:0000313" key="9">
    <source>
        <dbReference type="RefSeq" id="XP_033538937.1"/>
    </source>
</evidence>
<evidence type="ECO:0000256" key="4">
    <source>
        <dbReference type="ARBA" id="ARBA00022490"/>
    </source>
</evidence>
<accession>A0A6G1GH92</accession>
<feature type="compositionally biased region" description="Basic and acidic residues" evidence="6">
    <location>
        <begin position="1"/>
        <end position="10"/>
    </location>
</feature>
<comment type="subcellular location">
    <subcellularLocation>
        <location evidence="2">Cytoplasm</location>
    </subcellularLocation>
    <subcellularLocation>
        <location evidence="1">Nucleus</location>
    </subcellularLocation>
</comment>
<dbReference type="CDD" id="cd14820">
    <property type="entry name" value="TRAX"/>
    <property type="match status" value="1"/>
</dbReference>
<dbReference type="InterPro" id="IPR016069">
    <property type="entry name" value="Translin_C"/>
</dbReference>
<dbReference type="Pfam" id="PF01997">
    <property type="entry name" value="Translin"/>
    <property type="match status" value="1"/>
</dbReference>
<protein>
    <submittedName>
        <fullName evidence="7 9">Translin</fullName>
    </submittedName>
</protein>
<evidence type="ECO:0000313" key="8">
    <source>
        <dbReference type="Proteomes" id="UP000504638"/>
    </source>
</evidence>
<feature type="compositionally biased region" description="Acidic residues" evidence="6">
    <location>
        <begin position="205"/>
        <end position="217"/>
    </location>
</feature>
<dbReference type="Gene3D" id="1.20.58.200">
    <property type="entry name" value="Translin, domain 2"/>
    <property type="match status" value="1"/>
</dbReference>
<dbReference type="Proteomes" id="UP000504638">
    <property type="component" value="Unplaced"/>
</dbReference>
<evidence type="ECO:0000313" key="7">
    <source>
        <dbReference type="EMBL" id="KAF1817306.1"/>
    </source>
</evidence>
<dbReference type="AlphaFoldDB" id="A0A6G1GH92"/>
<feature type="region of interest" description="Disordered" evidence="6">
    <location>
        <begin position="182"/>
        <end position="219"/>
    </location>
</feature>
<dbReference type="PANTHER" id="PTHR10741">
    <property type="entry name" value="TRANSLIN AND TRANSLIN ASSOCIATED PROTEIN X"/>
    <property type="match status" value="1"/>
</dbReference>
<dbReference type="Gene3D" id="1.20.58.190">
    <property type="entry name" value="Translin, domain 1"/>
    <property type="match status" value="1"/>
</dbReference>
<reference evidence="7 9" key="1">
    <citation type="submission" date="2020-01" db="EMBL/GenBank/DDBJ databases">
        <authorList>
            <consortium name="DOE Joint Genome Institute"/>
            <person name="Haridas S."/>
            <person name="Albert R."/>
            <person name="Binder M."/>
            <person name="Bloem J."/>
            <person name="Labutti K."/>
            <person name="Salamov A."/>
            <person name="Andreopoulos B."/>
            <person name="Baker S.E."/>
            <person name="Barry K."/>
            <person name="Bills G."/>
            <person name="Bluhm B.H."/>
            <person name="Cannon C."/>
            <person name="Castanera R."/>
            <person name="Culley D.E."/>
            <person name="Daum C."/>
            <person name="Ezra D."/>
            <person name="Gonzalez J.B."/>
            <person name="Henrissat B."/>
            <person name="Kuo A."/>
            <person name="Liang C."/>
            <person name="Lipzen A."/>
            <person name="Lutzoni F."/>
            <person name="Magnuson J."/>
            <person name="Mondo S."/>
            <person name="Nolan M."/>
            <person name="Ohm R."/>
            <person name="Pangilinan J."/>
            <person name="Park H.-J."/>
            <person name="Ramirez L."/>
            <person name="Alfaro M."/>
            <person name="Sun H."/>
            <person name="Tritt A."/>
            <person name="Yoshinaga Y."/>
            <person name="Zwiers L.-H."/>
            <person name="Turgeon B.G."/>
            <person name="Goodwin S.B."/>
            <person name="Spatafora J.W."/>
            <person name="Crous P.W."/>
            <person name="Grigoriev I.V."/>
        </authorList>
    </citation>
    <scope>NUCLEOTIDE SEQUENCE</scope>
    <source>
        <strain evidence="7 9">CBS 781.70</strain>
    </source>
</reference>
<keyword evidence="8" id="KW-1185">Reference proteome</keyword>
<dbReference type="RefSeq" id="XP_033538937.1">
    <property type="nucleotide sequence ID" value="XM_033678473.1"/>
</dbReference>
<evidence type="ECO:0000256" key="3">
    <source>
        <dbReference type="ARBA" id="ARBA00005902"/>
    </source>
</evidence>
<keyword evidence="5" id="KW-0539">Nucleus</keyword>
<dbReference type="InterPro" id="IPR016068">
    <property type="entry name" value="Translin_N"/>
</dbReference>